<dbReference type="EC" id="6.3.3.2" evidence="5"/>
<dbReference type="SUPFAM" id="SSF100950">
    <property type="entry name" value="NagB/RpiA/CoA transferase-like"/>
    <property type="match status" value="1"/>
</dbReference>
<dbReference type="InterPro" id="IPR024185">
    <property type="entry name" value="FTHF_cligase-like_sf"/>
</dbReference>
<dbReference type="Proteomes" id="UP000031643">
    <property type="component" value="Chromosome"/>
</dbReference>
<dbReference type="PANTHER" id="PTHR23407">
    <property type="entry name" value="ATPASE INHIBITOR/5-FORMYLTETRAHYDROFOLATE CYCLO-LIGASE"/>
    <property type="match status" value="1"/>
</dbReference>
<dbReference type="GO" id="GO:0035999">
    <property type="term" value="P:tetrahydrofolate interconversion"/>
    <property type="evidence" value="ECO:0007669"/>
    <property type="project" value="TreeGrafter"/>
</dbReference>
<dbReference type="PIRSF" id="PIRSF006806">
    <property type="entry name" value="FTHF_cligase"/>
    <property type="match status" value="1"/>
</dbReference>
<evidence type="ECO:0000256" key="4">
    <source>
        <dbReference type="PIRSR" id="PIRSR006806-1"/>
    </source>
</evidence>
<dbReference type="KEGG" id="mcg:GL4_1135"/>
<name>A0A0A8K0T9_9HYPH</name>
<protein>
    <recommendedName>
        <fullName evidence="5">5-formyltetrahydrofolate cyclo-ligase</fullName>
        <ecNumber evidence="5">6.3.3.2</ecNumber>
    </recommendedName>
</protein>
<gene>
    <name evidence="6" type="ORF">GL4_1135</name>
</gene>
<keyword evidence="7" id="KW-1185">Reference proteome</keyword>
<dbReference type="NCBIfam" id="TIGR02727">
    <property type="entry name" value="MTHFS_bact"/>
    <property type="match status" value="1"/>
</dbReference>
<dbReference type="RefSeq" id="WP_045365400.1">
    <property type="nucleotide sequence ID" value="NZ_AP014648.1"/>
</dbReference>
<reference evidence="6 7" key="1">
    <citation type="submission" date="2014-09" db="EMBL/GenBank/DDBJ databases">
        <title>Genome sequencing of Methyloceanibacter caenitepidi Gela4.</title>
        <authorList>
            <person name="Takeuchi M."/>
            <person name="Susumu S."/>
            <person name="Kamagata Y."/>
            <person name="Oshima K."/>
            <person name="Hattori M."/>
            <person name="Iwasaki W."/>
        </authorList>
    </citation>
    <scope>NUCLEOTIDE SEQUENCE [LARGE SCALE GENOMIC DNA]</scope>
    <source>
        <strain evidence="6 7">Gela4</strain>
    </source>
</reference>
<dbReference type="STRING" id="1384459.GL4_1135"/>
<keyword evidence="5" id="KW-0460">Magnesium</keyword>
<dbReference type="InterPro" id="IPR037171">
    <property type="entry name" value="NagB/RpiA_transferase-like"/>
</dbReference>
<accession>A0A0A8K0T9</accession>
<proteinExistence type="inferred from homology"/>
<organism evidence="6 7">
    <name type="scientific">Methyloceanibacter caenitepidi</name>
    <dbReference type="NCBI Taxonomy" id="1384459"/>
    <lineage>
        <taxon>Bacteria</taxon>
        <taxon>Pseudomonadati</taxon>
        <taxon>Pseudomonadota</taxon>
        <taxon>Alphaproteobacteria</taxon>
        <taxon>Hyphomicrobiales</taxon>
        <taxon>Hyphomicrobiaceae</taxon>
        <taxon>Methyloceanibacter</taxon>
    </lineage>
</organism>
<dbReference type="PANTHER" id="PTHR23407:SF1">
    <property type="entry name" value="5-FORMYLTETRAHYDROFOLATE CYCLO-LIGASE"/>
    <property type="match status" value="1"/>
</dbReference>
<dbReference type="EMBL" id="AP014648">
    <property type="protein sequence ID" value="BAQ16593.1"/>
    <property type="molecule type" value="Genomic_DNA"/>
</dbReference>
<keyword evidence="5" id="KW-0479">Metal-binding</keyword>
<dbReference type="GO" id="GO:0046872">
    <property type="term" value="F:metal ion binding"/>
    <property type="evidence" value="ECO:0007669"/>
    <property type="project" value="UniProtKB-KW"/>
</dbReference>
<dbReference type="GO" id="GO:0009396">
    <property type="term" value="P:folic acid-containing compound biosynthetic process"/>
    <property type="evidence" value="ECO:0007669"/>
    <property type="project" value="TreeGrafter"/>
</dbReference>
<dbReference type="Pfam" id="PF01812">
    <property type="entry name" value="5-FTHF_cyc-lig"/>
    <property type="match status" value="1"/>
</dbReference>
<comment type="cofactor">
    <cofactor evidence="5">
        <name>Mg(2+)</name>
        <dbReference type="ChEBI" id="CHEBI:18420"/>
    </cofactor>
</comment>
<evidence type="ECO:0000313" key="7">
    <source>
        <dbReference type="Proteomes" id="UP000031643"/>
    </source>
</evidence>
<dbReference type="InterPro" id="IPR002698">
    <property type="entry name" value="FTHF_cligase"/>
</dbReference>
<comment type="similarity">
    <text evidence="1 5">Belongs to the 5-formyltetrahydrofolate cyclo-ligase family.</text>
</comment>
<dbReference type="AlphaFoldDB" id="A0A0A8K0T9"/>
<evidence type="ECO:0000256" key="3">
    <source>
        <dbReference type="ARBA" id="ARBA00022840"/>
    </source>
</evidence>
<feature type="binding site" evidence="4">
    <location>
        <position position="70"/>
    </location>
    <ligand>
        <name>substrate</name>
    </ligand>
</feature>
<dbReference type="GO" id="GO:0030272">
    <property type="term" value="F:5-formyltetrahydrofolate cyclo-ligase activity"/>
    <property type="evidence" value="ECO:0007669"/>
    <property type="project" value="UniProtKB-EC"/>
</dbReference>
<evidence type="ECO:0000256" key="2">
    <source>
        <dbReference type="ARBA" id="ARBA00022741"/>
    </source>
</evidence>
<keyword evidence="3 5" id="KW-0067">ATP-binding</keyword>
<keyword evidence="2 5" id="KW-0547">Nucleotide-binding</keyword>
<evidence type="ECO:0000256" key="1">
    <source>
        <dbReference type="ARBA" id="ARBA00010638"/>
    </source>
</evidence>
<evidence type="ECO:0000313" key="6">
    <source>
        <dbReference type="EMBL" id="BAQ16593.1"/>
    </source>
</evidence>
<sequence length="201" mass="23075">MIGDNVVPAHAPEDLQRWRRIHRDRLIGERLDVSLAVRDLYARQITEKLNQFFPNLAKLLVSGYWPCNGEPDLRPWLSSVRLRCGHVALPVIAKKHAPLQFRLWWPGAPMERGIWNIPHPEKCIEVNPDIVVVPLVGFDNAGYRLGYGGGYFDRTLAAAPNRPRIVGVGYEQSRLETIHPQSHDIPMDFIVTECRVREFNR</sequence>
<keyword evidence="6" id="KW-0436">Ligase</keyword>
<dbReference type="HOGENOM" id="CLU_066245_0_1_5"/>
<dbReference type="GO" id="GO:0005524">
    <property type="term" value="F:ATP binding"/>
    <property type="evidence" value="ECO:0007669"/>
    <property type="project" value="UniProtKB-KW"/>
</dbReference>
<comment type="catalytic activity">
    <reaction evidence="5">
        <text>(6S)-5-formyl-5,6,7,8-tetrahydrofolate + ATP = (6R)-5,10-methenyltetrahydrofolate + ADP + phosphate</text>
        <dbReference type="Rhea" id="RHEA:10488"/>
        <dbReference type="ChEBI" id="CHEBI:30616"/>
        <dbReference type="ChEBI" id="CHEBI:43474"/>
        <dbReference type="ChEBI" id="CHEBI:57455"/>
        <dbReference type="ChEBI" id="CHEBI:57457"/>
        <dbReference type="ChEBI" id="CHEBI:456216"/>
        <dbReference type="EC" id="6.3.3.2"/>
    </reaction>
</comment>
<evidence type="ECO:0000256" key="5">
    <source>
        <dbReference type="RuleBase" id="RU361279"/>
    </source>
</evidence>
<dbReference type="Gene3D" id="3.40.50.10420">
    <property type="entry name" value="NagB/RpiA/CoA transferase-like"/>
    <property type="match status" value="1"/>
</dbReference>